<dbReference type="InParanoid" id="A0A6P7EYV5"/>
<feature type="chain" id="PRO_5027961472" evidence="1">
    <location>
        <begin position="19"/>
        <end position="205"/>
    </location>
</feature>
<sequence>MSNLTLLLFLFFVTIISGTKYCGDIGYNNSTYTLVYLKSPLPRTGECSKDLRFSYLYEGPVTMWTKQNKDPFIYINIPEGNSTTCYFVLLKEHHMKSCYVQTVWKAEHERVVLFETKNPSKQGYIGDIKKHLKQGCTNQEKLNAFFEQCVNHPVLRIAEYSAHIKQFSEDEKIQYQLHATDSQPSLQQFCIKSIFISIMFLSLLF</sequence>
<evidence type="ECO:0000256" key="1">
    <source>
        <dbReference type="SAM" id="SignalP"/>
    </source>
</evidence>
<evidence type="ECO:0000313" key="2">
    <source>
        <dbReference type="RefSeq" id="XP_028127767.1"/>
    </source>
</evidence>
<organism evidence="2">
    <name type="scientific">Diabrotica virgifera virgifera</name>
    <name type="common">western corn rootworm</name>
    <dbReference type="NCBI Taxonomy" id="50390"/>
    <lineage>
        <taxon>Eukaryota</taxon>
        <taxon>Metazoa</taxon>
        <taxon>Ecdysozoa</taxon>
        <taxon>Arthropoda</taxon>
        <taxon>Hexapoda</taxon>
        <taxon>Insecta</taxon>
        <taxon>Pterygota</taxon>
        <taxon>Neoptera</taxon>
        <taxon>Endopterygota</taxon>
        <taxon>Coleoptera</taxon>
        <taxon>Polyphaga</taxon>
        <taxon>Cucujiformia</taxon>
        <taxon>Chrysomeloidea</taxon>
        <taxon>Chrysomelidae</taxon>
        <taxon>Galerucinae</taxon>
        <taxon>Diabroticina</taxon>
        <taxon>Diabroticites</taxon>
        <taxon>Diabrotica</taxon>
    </lineage>
</organism>
<keyword evidence="1" id="KW-0732">Signal</keyword>
<feature type="signal peptide" evidence="1">
    <location>
        <begin position="1"/>
        <end position="18"/>
    </location>
</feature>
<dbReference type="AlphaFoldDB" id="A0A6P7EYV5"/>
<accession>A0A6P7EYV5</accession>
<proteinExistence type="predicted"/>
<dbReference type="RefSeq" id="XP_028127767.1">
    <property type="nucleotide sequence ID" value="XM_028271966.1"/>
</dbReference>
<gene>
    <name evidence="2" type="primary">LOC114324204</name>
</gene>
<name>A0A6P7EYV5_DIAVI</name>
<reference evidence="2" key="1">
    <citation type="submission" date="2025-08" db="UniProtKB">
        <authorList>
            <consortium name="RefSeq"/>
        </authorList>
    </citation>
    <scope>IDENTIFICATION</scope>
    <source>
        <tissue evidence="2">Whole insect</tissue>
    </source>
</reference>
<protein>
    <submittedName>
        <fullName evidence="2">Uncharacterized protein LOC114324204</fullName>
    </submittedName>
</protein>